<dbReference type="Proteomes" id="UP001145114">
    <property type="component" value="Unassembled WGS sequence"/>
</dbReference>
<comment type="caution">
    <text evidence="1">The sequence shown here is derived from an EMBL/GenBank/DDBJ whole genome shotgun (WGS) entry which is preliminary data.</text>
</comment>
<proteinExistence type="predicted"/>
<sequence length="384" mass="42230">MSHPSARRDSTEDNSSSSSSSDSNSNSGSNANAGSKSKWHTALDSYSKGVQAWFRDSNESRWFTATLVHREIDESLDRIRFVFERDLPPSLPQHSHVVPTSGVPSSGTSASADAMSLSSSGSFRSVVERSATISTISSPPAASKPSSAVIGRSAAYSSDTIGPDGKGSDDSSTIVFEATFAEIFDSKAKELPYLHNPSVLDGVEDLTNLSHLNEPAVLYNLQERYRRKEIYTYSGVVLVAMNPFTPVPLYSENIMKRYAGKHRSERPPHLFAIAEDAYHGMVLEGKNQTIIVYGESGAGKTTSAKYIMRYYAQAHHAETNDSSMTRVERQILATNPVLESFGNAKTIRNDNSSRFGKYIEIKFGRDRTSIVGAWIRTFLLERSR</sequence>
<protein>
    <submittedName>
        <fullName evidence="1">Myosin type-2 heavy chain 1</fullName>
    </submittedName>
</protein>
<evidence type="ECO:0000313" key="1">
    <source>
        <dbReference type="EMBL" id="KAJ1673012.1"/>
    </source>
</evidence>
<organism evidence="1 2">
    <name type="scientific">Spiromyces aspiralis</name>
    <dbReference type="NCBI Taxonomy" id="68401"/>
    <lineage>
        <taxon>Eukaryota</taxon>
        <taxon>Fungi</taxon>
        <taxon>Fungi incertae sedis</taxon>
        <taxon>Zoopagomycota</taxon>
        <taxon>Kickxellomycotina</taxon>
        <taxon>Kickxellomycetes</taxon>
        <taxon>Kickxellales</taxon>
        <taxon>Kickxellaceae</taxon>
        <taxon>Spiromyces</taxon>
    </lineage>
</organism>
<gene>
    <name evidence="1" type="primary">MYO2_6</name>
    <name evidence="1" type="ORF">EV182_006055</name>
</gene>
<accession>A0ACC1H9F6</accession>
<dbReference type="EMBL" id="JAMZIH010007508">
    <property type="protein sequence ID" value="KAJ1673012.1"/>
    <property type="molecule type" value="Genomic_DNA"/>
</dbReference>
<reference evidence="1" key="1">
    <citation type="submission" date="2022-06" db="EMBL/GenBank/DDBJ databases">
        <title>Phylogenomic reconstructions and comparative analyses of Kickxellomycotina fungi.</title>
        <authorList>
            <person name="Reynolds N.K."/>
            <person name="Stajich J.E."/>
            <person name="Barry K."/>
            <person name="Grigoriev I.V."/>
            <person name="Crous P."/>
            <person name="Smith M.E."/>
        </authorList>
    </citation>
    <scope>NUCLEOTIDE SEQUENCE</scope>
    <source>
        <strain evidence="1">RSA 2271</strain>
    </source>
</reference>
<evidence type="ECO:0000313" key="2">
    <source>
        <dbReference type="Proteomes" id="UP001145114"/>
    </source>
</evidence>
<keyword evidence="2" id="KW-1185">Reference proteome</keyword>
<name>A0ACC1H9F6_9FUNG</name>
<feature type="non-terminal residue" evidence="1">
    <location>
        <position position="384"/>
    </location>
</feature>